<feature type="transmembrane region" description="Helical" evidence="6">
    <location>
        <begin position="392"/>
        <end position="414"/>
    </location>
</feature>
<evidence type="ECO:0000256" key="3">
    <source>
        <dbReference type="ARBA" id="ARBA00022692"/>
    </source>
</evidence>
<proteinExistence type="predicted"/>
<dbReference type="PANTHER" id="PTHR42770">
    <property type="entry name" value="AMINO ACID TRANSPORTER-RELATED"/>
    <property type="match status" value="1"/>
</dbReference>
<dbReference type="RefSeq" id="WP_188340645.1">
    <property type="nucleotide sequence ID" value="NZ_CP061281.1"/>
</dbReference>
<dbReference type="PANTHER" id="PTHR42770:SF16">
    <property type="entry name" value="AMINO ACID PERMEASE"/>
    <property type="match status" value="1"/>
</dbReference>
<feature type="transmembrane region" description="Helical" evidence="6">
    <location>
        <begin position="171"/>
        <end position="193"/>
    </location>
</feature>
<dbReference type="PIRSF" id="PIRSF006060">
    <property type="entry name" value="AA_transporter"/>
    <property type="match status" value="1"/>
</dbReference>
<dbReference type="Gene3D" id="1.20.1740.10">
    <property type="entry name" value="Amino acid/polyamine transporter I"/>
    <property type="match status" value="1"/>
</dbReference>
<dbReference type="Proteomes" id="UP000516428">
    <property type="component" value="Chromosome"/>
</dbReference>
<organism evidence="7 8">
    <name type="scientific">Streptomyces xanthii</name>
    <dbReference type="NCBI Taxonomy" id="2768069"/>
    <lineage>
        <taxon>Bacteria</taxon>
        <taxon>Bacillati</taxon>
        <taxon>Actinomycetota</taxon>
        <taxon>Actinomycetes</taxon>
        <taxon>Kitasatosporales</taxon>
        <taxon>Streptomycetaceae</taxon>
        <taxon>Streptomyces</taxon>
    </lineage>
</organism>
<evidence type="ECO:0000313" key="7">
    <source>
        <dbReference type="EMBL" id="QNS07984.1"/>
    </source>
</evidence>
<evidence type="ECO:0000256" key="6">
    <source>
        <dbReference type="SAM" id="Phobius"/>
    </source>
</evidence>
<feature type="transmembrane region" description="Helical" evidence="6">
    <location>
        <begin position="426"/>
        <end position="448"/>
    </location>
</feature>
<dbReference type="Pfam" id="PF13520">
    <property type="entry name" value="AA_permease_2"/>
    <property type="match status" value="1"/>
</dbReference>
<dbReference type="InterPro" id="IPR050367">
    <property type="entry name" value="APC_superfamily"/>
</dbReference>
<keyword evidence="2" id="KW-1003">Cell membrane</keyword>
<comment type="subcellular location">
    <subcellularLocation>
        <location evidence="1">Cell membrane</location>
        <topology evidence="1">Multi-pass membrane protein</topology>
    </subcellularLocation>
</comment>
<protein>
    <submittedName>
        <fullName evidence="7">APC family permease</fullName>
    </submittedName>
</protein>
<sequence>MATTPPTTSSSSGRGLRAGALGLTASLILSVASAAPAYSLAATLAFIVAFVGFQAPSIVLLAFVPILFVSFGYAALNRQEPDCGTIFTWATRVLGPRAGFFGGWAIISSFVLVMASLAQVAGQYVFILVGARGIGADASSPWVLLVGLGWIGLMTAVCYRGIEVAAAVQRVLLFLEFGMLAVFSVVALVRVYSGNAGPGAHRPSLSWLNPFEIASPSAFVSGLVLMLFIYWGWETAVTVNEETADRHRTPGRAAIASTVMLLGLYLVATVATLAFAGIGTSGVGLGNPDNFGDVFSAIGHSVFGDSGLGSFLWHLLVLMVLSSAAASTETTVLALGRTMLAMGDRGAAPRVFARVHPRYRIPQFATIATGVAGALAYVVMNFLSDGLVIGDAVSSCGLMIAFYYGLTGITSAWAHRDRWRSGAGDLWLRLVLPGLGGLMLVAAGVWSLKNDWDPVNSYTSWTLPVPPHWHIGGVFVIGAGTLLLGLLLMWAYARVSPAFFALKAGAPVPEQEREPAQPAVPN</sequence>
<feature type="transmembrane region" description="Helical" evidence="6">
    <location>
        <begin position="254"/>
        <end position="278"/>
    </location>
</feature>
<feature type="transmembrane region" description="Helical" evidence="6">
    <location>
        <begin position="311"/>
        <end position="340"/>
    </location>
</feature>
<evidence type="ECO:0000256" key="2">
    <source>
        <dbReference type="ARBA" id="ARBA00022475"/>
    </source>
</evidence>
<evidence type="ECO:0000256" key="1">
    <source>
        <dbReference type="ARBA" id="ARBA00004651"/>
    </source>
</evidence>
<feature type="transmembrane region" description="Helical" evidence="6">
    <location>
        <begin position="98"/>
        <end position="121"/>
    </location>
</feature>
<dbReference type="GO" id="GO:0022857">
    <property type="term" value="F:transmembrane transporter activity"/>
    <property type="evidence" value="ECO:0007669"/>
    <property type="project" value="InterPro"/>
</dbReference>
<keyword evidence="8" id="KW-1185">Reference proteome</keyword>
<keyword evidence="4 6" id="KW-1133">Transmembrane helix</keyword>
<accession>A0A7H1BGX9</accession>
<name>A0A7H1BGX9_9ACTN</name>
<dbReference type="GO" id="GO:0005886">
    <property type="term" value="C:plasma membrane"/>
    <property type="evidence" value="ECO:0007669"/>
    <property type="project" value="UniProtKB-SubCell"/>
</dbReference>
<dbReference type="EMBL" id="CP061281">
    <property type="protein sequence ID" value="QNS07984.1"/>
    <property type="molecule type" value="Genomic_DNA"/>
</dbReference>
<reference evidence="7 8" key="1">
    <citation type="submission" date="2020-09" db="EMBL/GenBank/DDBJ databases">
        <title>A novel species.</title>
        <authorList>
            <person name="Gao J."/>
        </authorList>
    </citation>
    <scope>NUCLEOTIDE SEQUENCE [LARGE SCALE GENOMIC DNA]</scope>
    <source>
        <strain evidence="7 8">CRXT-Y-14</strain>
    </source>
</reference>
<feature type="transmembrane region" description="Helical" evidence="6">
    <location>
        <begin position="361"/>
        <end position="380"/>
    </location>
</feature>
<dbReference type="AlphaFoldDB" id="A0A7H1BGX9"/>
<dbReference type="InterPro" id="IPR002293">
    <property type="entry name" value="AA/rel_permease1"/>
</dbReference>
<evidence type="ECO:0000256" key="4">
    <source>
        <dbReference type="ARBA" id="ARBA00022989"/>
    </source>
</evidence>
<evidence type="ECO:0000256" key="5">
    <source>
        <dbReference type="ARBA" id="ARBA00023136"/>
    </source>
</evidence>
<keyword evidence="5 6" id="KW-0472">Membrane</keyword>
<feature type="transmembrane region" description="Helical" evidence="6">
    <location>
        <begin position="213"/>
        <end position="233"/>
    </location>
</feature>
<dbReference type="KEGG" id="sxn:IAG42_33160"/>
<feature type="transmembrane region" description="Helical" evidence="6">
    <location>
        <begin position="141"/>
        <end position="159"/>
    </location>
</feature>
<evidence type="ECO:0000313" key="8">
    <source>
        <dbReference type="Proteomes" id="UP000516428"/>
    </source>
</evidence>
<keyword evidence="3 6" id="KW-0812">Transmembrane</keyword>
<feature type="transmembrane region" description="Helical" evidence="6">
    <location>
        <begin position="44"/>
        <end position="77"/>
    </location>
</feature>
<feature type="transmembrane region" description="Helical" evidence="6">
    <location>
        <begin position="468"/>
        <end position="493"/>
    </location>
</feature>
<gene>
    <name evidence="7" type="ORF">IAG42_33160</name>
</gene>